<dbReference type="UniPathway" id="UPA00370"/>
<keyword evidence="2" id="KW-0479">Metal-binding</keyword>
<evidence type="ECO:0000259" key="3">
    <source>
        <dbReference type="Pfam" id="PF09699"/>
    </source>
</evidence>
<feature type="binding site" evidence="2">
    <location>
        <position position="479"/>
    </location>
    <ligand>
        <name>Cu(+)</name>
        <dbReference type="ChEBI" id="CHEBI:49552"/>
    </ligand>
</feature>
<dbReference type="GO" id="GO:0005507">
    <property type="term" value="F:copper ion binding"/>
    <property type="evidence" value="ECO:0007669"/>
    <property type="project" value="UniProtKB-UniRule"/>
</dbReference>
<keyword evidence="2" id="KW-0349">Heme</keyword>
<feature type="binding site" description="covalent" evidence="2">
    <location>
        <position position="446"/>
    </location>
    <ligand>
        <name>heme c</name>
        <dbReference type="ChEBI" id="CHEBI:61717"/>
        <label>6</label>
    </ligand>
</feature>
<dbReference type="EMBL" id="ADMG01000027">
    <property type="protein sequence ID" value="EKB31407.1"/>
    <property type="molecule type" value="Genomic_DNA"/>
</dbReference>
<feature type="binding site" description="axial binding residue" evidence="2">
    <location>
        <position position="500"/>
    </location>
    <ligand>
        <name>heme c</name>
        <dbReference type="ChEBI" id="CHEBI:61717"/>
        <label>5</label>
    </ligand>
    <ligandPart>
        <name>Fe</name>
        <dbReference type="ChEBI" id="CHEBI:18248"/>
    </ligandPart>
</feature>
<keyword evidence="2" id="KW-0574">Periplasm</keyword>
<dbReference type="RefSeq" id="WP_005434753.1">
    <property type="nucleotide sequence ID" value="NZ_JH815515.1"/>
</dbReference>
<feature type="binding site" description="axial binding residue" evidence="2">
    <location>
        <position position="161"/>
    </location>
    <ligand>
        <name>heme c</name>
        <dbReference type="ChEBI" id="CHEBI:61717"/>
        <label>4</label>
    </ligand>
    <ligandPart>
        <name>Fe</name>
        <dbReference type="ChEBI" id="CHEBI:18248"/>
    </ligandPart>
</feature>
<protein>
    <recommendedName>
        <fullName evidence="2">Dissimilatory sulfite reductase</fullName>
        <ecNumber evidence="2">1.8.99.-</ecNumber>
    </recommendedName>
</protein>
<feature type="binding site" description="covalent" evidence="2">
    <location>
        <position position="365"/>
    </location>
    <ligand>
        <name>heme c</name>
        <dbReference type="ChEBI" id="CHEBI:61717"/>
        <label>4</label>
    </ligand>
</feature>
<evidence type="ECO:0000313" key="4">
    <source>
        <dbReference type="EMBL" id="EKB31407.1"/>
    </source>
</evidence>
<feature type="binding site" description="covalent" evidence="2">
    <location>
        <position position="471"/>
    </location>
    <ligand>
        <name>heme c</name>
        <dbReference type="ChEBI" id="CHEBI:61717"/>
        <label>7</label>
    </ligand>
</feature>
<accession>K1JUL3</accession>
<dbReference type="InterPro" id="IPR032897">
    <property type="entry name" value="Sulfite_reductase"/>
</dbReference>
<dbReference type="PANTHER" id="PTHR35038:SF8">
    <property type="entry name" value="C-TYPE POLYHEME CYTOCHROME OMCC"/>
    <property type="match status" value="1"/>
</dbReference>
<keyword evidence="2" id="KW-0249">Electron transport</keyword>
<feature type="binding site" description="covalent" evidence="2">
    <location>
        <position position="362"/>
    </location>
    <ligand>
        <name>heme c</name>
        <dbReference type="ChEBI" id="CHEBI:61717"/>
        <label>4</label>
    </ligand>
</feature>
<dbReference type="GO" id="GO:0070814">
    <property type="term" value="P:hydrogen sulfide biosynthetic process"/>
    <property type="evidence" value="ECO:0007669"/>
    <property type="project" value="UniProtKB-UniRule"/>
</dbReference>
<name>K1JUL3_9BURK</name>
<dbReference type="HOGENOM" id="CLU_406457_0_0_4"/>
<keyword evidence="5" id="KW-1185">Reference proteome</keyword>
<feature type="binding site" description="covalent" evidence="2">
    <location>
        <position position="303"/>
    </location>
    <ligand>
        <name>heme c</name>
        <dbReference type="ChEBI" id="CHEBI:61717"/>
        <label>2</label>
    </ligand>
</feature>
<feature type="binding site" description="axial binding residue" evidence="2">
    <location>
        <position position="149"/>
    </location>
    <ligand>
        <name>heme c</name>
        <dbReference type="ChEBI" id="CHEBI:61717"/>
        <label>1</label>
    </ligand>
    <ligandPart>
        <name>Fe</name>
        <dbReference type="ChEBI" id="CHEBI:18248"/>
    </ligandPart>
</feature>
<feature type="binding site" description="covalent" evidence="2">
    <location>
        <position position="145"/>
    </location>
    <ligand>
        <name>heme c</name>
        <dbReference type="ChEBI" id="CHEBI:61717"/>
        <label>1</label>
    </ligand>
</feature>
<keyword evidence="2" id="KW-0763">Sulfate respiration</keyword>
<feature type="binding site" description="axial binding residue" evidence="2">
    <location>
        <position position="463"/>
    </location>
    <ligand>
        <name>heme c</name>
        <dbReference type="ChEBI" id="CHEBI:61717"/>
        <label>8</label>
    </ligand>
    <ligandPart>
        <name>Fe</name>
        <dbReference type="ChEBI" id="CHEBI:18248"/>
    </ligandPart>
</feature>
<keyword evidence="2" id="KW-0560">Oxidoreductase</keyword>
<comment type="similarity">
    <text evidence="2">Belongs to the multiheme cytochrome c family.</text>
</comment>
<feature type="binding site" description="covalent" evidence="2">
    <location>
        <position position="148"/>
    </location>
    <ligand>
        <name>heme c</name>
        <dbReference type="ChEBI" id="CHEBI:61717"/>
        <label>1</label>
    </ligand>
</feature>
<feature type="binding site" description="axial binding residue" evidence="2">
    <location>
        <position position="307"/>
    </location>
    <ligand>
        <name>heme c</name>
        <dbReference type="ChEBI" id="CHEBI:61717"/>
        <label>2</label>
    </ligand>
    <ligandPart>
        <name>Fe</name>
        <dbReference type="ChEBI" id="CHEBI:18248"/>
    </ligandPart>
</feature>
<feature type="binding site" description="covalent" evidence="2">
    <location>
        <position position="562"/>
    </location>
    <ligand>
        <name>heme c</name>
        <dbReference type="ChEBI" id="CHEBI:61717"/>
        <label>8</label>
    </ligand>
</feature>
<feature type="binding site" description="axial binding residue" evidence="2">
    <location>
        <position position="344"/>
    </location>
    <ligand>
        <name>heme c</name>
        <dbReference type="ChEBI" id="CHEBI:61717"/>
        <label>3</label>
    </ligand>
    <ligandPart>
        <name>Fe</name>
        <dbReference type="ChEBI" id="CHEBI:18248"/>
    </ligandPart>
</feature>
<dbReference type="GO" id="GO:0042597">
    <property type="term" value="C:periplasmic space"/>
    <property type="evidence" value="ECO:0007669"/>
    <property type="project" value="UniProtKB-SubCell"/>
</dbReference>
<dbReference type="STRING" id="742823.HMPREF9465_01018"/>
<dbReference type="GO" id="GO:0020037">
    <property type="term" value="F:heme binding"/>
    <property type="evidence" value="ECO:0007669"/>
    <property type="project" value="UniProtKB-UniRule"/>
</dbReference>
<feature type="binding site" description="covalent" evidence="2">
    <location>
        <position position="340"/>
    </location>
    <ligand>
        <name>heme c</name>
        <dbReference type="ChEBI" id="CHEBI:61717"/>
        <label>3</label>
    </ligand>
</feature>
<feature type="binding site" description="axial binding residue" evidence="2">
    <location>
        <position position="366"/>
    </location>
    <ligand>
        <name>heme c</name>
        <dbReference type="ChEBI" id="CHEBI:61717"/>
        <label>4</label>
    </ligand>
    <ligandPart>
        <name>Fe</name>
        <dbReference type="ChEBI" id="CHEBI:18248"/>
    </ligandPart>
</feature>
<feature type="binding site" evidence="2">
    <location>
        <position position="400"/>
    </location>
    <ligand>
        <name>Cu(+)</name>
        <dbReference type="ChEBI" id="CHEBI:49552"/>
    </ligand>
</feature>
<feature type="binding site" evidence="2">
    <location>
        <position position="209"/>
    </location>
    <ligand>
        <name>substrate</name>
    </ligand>
</feature>
<dbReference type="eggNOG" id="COG0484">
    <property type="taxonomic scope" value="Bacteria"/>
</dbReference>
<feature type="binding site" description="axial binding residue" evidence="2">
    <location>
        <position position="426"/>
    </location>
    <ligand>
        <name>heme c</name>
        <dbReference type="ChEBI" id="CHEBI:61717"/>
        <label>3</label>
    </ligand>
    <ligandPart>
        <name>Fe</name>
        <dbReference type="ChEBI" id="CHEBI:18248"/>
    </ligandPart>
</feature>
<dbReference type="InterPro" id="IPR010177">
    <property type="entry name" value="Paired_CXXCH_1"/>
</dbReference>
<comment type="cofactor">
    <cofactor evidence="2">
        <name>Cu(+)</name>
        <dbReference type="ChEBI" id="CHEBI:49552"/>
    </cofactor>
    <text evidence="2">Exposure to oxygen reduces copper binding and leads to the formation of a disulfide bond between the two Cys residues that bind the copper ion.</text>
</comment>
<dbReference type="AlphaFoldDB" id="K1JUL3"/>
<dbReference type="SUPFAM" id="SSF48695">
    <property type="entry name" value="Multiheme cytochromes"/>
    <property type="match status" value="1"/>
</dbReference>
<dbReference type="EC" id="1.8.99.-" evidence="2"/>
<comment type="cofactor">
    <cofactor evidence="2">
        <name>heme c</name>
        <dbReference type="ChEBI" id="CHEBI:61717"/>
    </cofactor>
    <text evidence="2">Binds 8 heme c groups covalently per monomer.</text>
</comment>
<feature type="chain" id="PRO_5009015904" description="Dissimilatory sulfite reductase" evidence="2">
    <location>
        <begin position="28"/>
        <end position="676"/>
    </location>
</feature>
<reference evidence="4 5" key="1">
    <citation type="submission" date="2012-05" db="EMBL/GenBank/DDBJ databases">
        <title>The Genome Sequence of Sutterella wadsworthensis 2_1_59BFAA.</title>
        <authorList>
            <consortium name="The Broad Institute Genome Sequencing Platform"/>
            <person name="Earl A."/>
            <person name="Ward D."/>
            <person name="Feldgarden M."/>
            <person name="Gevers D."/>
            <person name="Daigneault M."/>
            <person name="Strauss J."/>
            <person name="Allen-Vercoe E."/>
            <person name="Walker B."/>
            <person name="Young S.K."/>
            <person name="Zeng Q."/>
            <person name="Gargeya S."/>
            <person name="Fitzgerald M."/>
            <person name="Haas B."/>
            <person name="Abouelleil A."/>
            <person name="Alvarado L."/>
            <person name="Arachchi H.M."/>
            <person name="Berlin A.M."/>
            <person name="Chapman S.B."/>
            <person name="Goldberg J."/>
            <person name="Griggs A."/>
            <person name="Gujja S."/>
            <person name="Hansen M."/>
            <person name="Howarth C."/>
            <person name="Imamovic A."/>
            <person name="Larimer J."/>
            <person name="McCowen C."/>
            <person name="Montmayeur A."/>
            <person name="Murphy C."/>
            <person name="Neiman D."/>
            <person name="Pearson M."/>
            <person name="Priest M."/>
            <person name="Roberts A."/>
            <person name="Saif S."/>
            <person name="Shea T."/>
            <person name="Sisk P."/>
            <person name="Sykes S."/>
            <person name="Wortman J."/>
            <person name="Nusbaum C."/>
            <person name="Birren B."/>
        </authorList>
    </citation>
    <scope>NUCLEOTIDE SEQUENCE [LARGE SCALE GENOMIC DNA]</scope>
    <source>
        <strain evidence="4 5">2_1_59BFAA</strain>
    </source>
</reference>
<feature type="binding site" description="axial binding residue" evidence="2">
    <location>
        <position position="412"/>
    </location>
    <ligand>
        <name>heme c</name>
        <dbReference type="ChEBI" id="CHEBI:61717"/>
        <label>6</label>
    </ligand>
    <ligandPart>
        <name>Fe</name>
        <dbReference type="ChEBI" id="CHEBI:18248"/>
    </ligandPart>
</feature>
<dbReference type="GO" id="GO:0005506">
    <property type="term" value="F:iron ion binding"/>
    <property type="evidence" value="ECO:0007669"/>
    <property type="project" value="UniProtKB-UniRule"/>
</dbReference>
<feature type="binding site" description="covalent" evidence="2">
    <location>
        <position position="306"/>
    </location>
    <ligand>
        <name>heme c</name>
        <dbReference type="ChEBI" id="CHEBI:61717"/>
        <label>2</label>
    </ligand>
</feature>
<comment type="caution">
    <text evidence="4">The sequence shown here is derived from an EMBL/GenBank/DDBJ whole genome shotgun (WGS) entry which is preliminary data.</text>
</comment>
<comment type="catalytic activity">
    <reaction evidence="2">
        <text>[protein]-disulfide + hydrogen sulfide + 2 A + 3 H2O = [protein]-dithiol + sulfite + 2 AH2 + H(+)</text>
        <dbReference type="Rhea" id="RHEA:51676"/>
        <dbReference type="Rhea" id="RHEA-COMP:10593"/>
        <dbReference type="Rhea" id="RHEA-COMP:10594"/>
        <dbReference type="ChEBI" id="CHEBI:13193"/>
        <dbReference type="ChEBI" id="CHEBI:15377"/>
        <dbReference type="ChEBI" id="CHEBI:15378"/>
        <dbReference type="ChEBI" id="CHEBI:17359"/>
        <dbReference type="ChEBI" id="CHEBI:17499"/>
        <dbReference type="ChEBI" id="CHEBI:29919"/>
        <dbReference type="ChEBI" id="CHEBI:29950"/>
        <dbReference type="ChEBI" id="CHEBI:50058"/>
    </reaction>
</comment>
<keyword evidence="2" id="KW-0813">Transport</keyword>
<feature type="binding site" description="covalent" evidence="2">
    <location>
        <position position="343"/>
    </location>
    <ligand>
        <name>heme c</name>
        <dbReference type="ChEBI" id="CHEBI:61717"/>
        <label>3</label>
    </ligand>
</feature>
<keyword evidence="1 2" id="KW-0732">Signal</keyword>
<feature type="binding site" description="covalent" evidence="2">
    <location>
        <position position="449"/>
    </location>
    <ligand>
        <name>heme c</name>
        <dbReference type="ChEBI" id="CHEBI:61717"/>
        <label>6</label>
    </ligand>
</feature>
<feature type="binding site" description="axial binding residue" evidence="2">
    <location>
        <position position="423"/>
    </location>
    <ligand>
        <name>heme c</name>
        <dbReference type="ChEBI" id="CHEBI:61717"/>
        <label>5</label>
    </ligand>
    <ligandPart>
        <name>Fe</name>
        <dbReference type="ChEBI" id="CHEBI:18248"/>
    </ligandPart>
</feature>
<comment type="subcellular location">
    <subcellularLocation>
        <location evidence="2">Periplasm</location>
    </subcellularLocation>
</comment>
<feature type="binding site" description="axial binding residue" evidence="2">
    <location>
        <position position="563"/>
    </location>
    <ligand>
        <name>heme c</name>
        <dbReference type="ChEBI" id="CHEBI:61717"/>
        <label>8</label>
    </ligand>
    <ligandPart>
        <name>Fe</name>
        <dbReference type="ChEBI" id="CHEBI:18248"/>
    </ligandPart>
</feature>
<dbReference type="HAMAP" id="MF_02023">
    <property type="entry name" value="Sulfite_red"/>
    <property type="match status" value="1"/>
</dbReference>
<feature type="signal peptide" evidence="2">
    <location>
        <begin position="1"/>
        <end position="27"/>
    </location>
</feature>
<dbReference type="Gene3D" id="1.10.1130.10">
    <property type="entry name" value="Flavocytochrome C3, Chain A"/>
    <property type="match status" value="1"/>
</dbReference>
<dbReference type="GO" id="GO:0016002">
    <property type="term" value="F:sulfite reductase activity"/>
    <property type="evidence" value="ECO:0007669"/>
    <property type="project" value="UniProtKB-UniRule"/>
</dbReference>
<feature type="binding site" description="covalent" evidence="2">
    <location>
        <position position="546"/>
    </location>
    <ligand>
        <name>heme c</name>
        <dbReference type="ChEBI" id="CHEBI:61717"/>
        <label>8</label>
    </ligand>
</feature>
<dbReference type="PATRIC" id="fig|742823.3.peg.1003"/>
<evidence type="ECO:0000256" key="1">
    <source>
        <dbReference type="ARBA" id="ARBA00022729"/>
    </source>
</evidence>
<feature type="binding site" description="axial binding residue" evidence="2">
    <location>
        <position position="450"/>
    </location>
    <ligand>
        <name>heme c</name>
        <dbReference type="ChEBI" id="CHEBI:61717"/>
        <label>6</label>
    </ligand>
    <ligandPart>
        <name>Fe</name>
        <dbReference type="ChEBI" id="CHEBI:18248"/>
    </ligandPart>
</feature>
<keyword evidence="2" id="KW-0408">Iron</keyword>
<feature type="binding site" description="covalent" evidence="2">
    <location>
        <position position="468"/>
    </location>
    <ligand>
        <name>heme c</name>
        <dbReference type="ChEBI" id="CHEBI:61717"/>
        <label>7</label>
    </ligand>
</feature>
<dbReference type="OrthoDB" id="9814800at2"/>
<keyword evidence="2" id="KW-0186">Copper</keyword>
<proteinExistence type="inferred from homology"/>
<evidence type="ECO:0000313" key="5">
    <source>
        <dbReference type="Proteomes" id="UP000005835"/>
    </source>
</evidence>
<organism evidence="4 5">
    <name type="scientific">Sutterella wadsworthensis 2_1_59BFAA</name>
    <dbReference type="NCBI Taxonomy" id="742823"/>
    <lineage>
        <taxon>Bacteria</taxon>
        <taxon>Pseudomonadati</taxon>
        <taxon>Pseudomonadota</taxon>
        <taxon>Betaproteobacteria</taxon>
        <taxon>Burkholderiales</taxon>
        <taxon>Sutterellaceae</taxon>
        <taxon>Sutterella</taxon>
    </lineage>
</organism>
<dbReference type="GO" id="GO:0009061">
    <property type="term" value="P:anaerobic respiration"/>
    <property type="evidence" value="ECO:0007669"/>
    <property type="project" value="UniProtKB-KW"/>
</dbReference>
<feature type="binding site" description="covalent" evidence="2">
    <location>
        <position position="422"/>
    </location>
    <ligand>
        <name>heme c</name>
        <dbReference type="ChEBI" id="CHEBI:61717"/>
        <label>5</label>
    </ligand>
</feature>
<feature type="binding site" description="axial binding residue" evidence="2">
    <location>
        <position position="349"/>
    </location>
    <ligand>
        <name>heme c</name>
        <dbReference type="ChEBI" id="CHEBI:61717"/>
        <label>1</label>
    </ligand>
    <ligandPart>
        <name>Fe</name>
        <dbReference type="ChEBI" id="CHEBI:18248"/>
    </ligandPart>
</feature>
<dbReference type="InterPro" id="IPR051829">
    <property type="entry name" value="Multiheme_Cytochr_ET"/>
</dbReference>
<feature type="binding site" description="axial binding residue" evidence="2">
    <location>
        <position position="647"/>
    </location>
    <ligand>
        <name>heme c</name>
        <dbReference type="ChEBI" id="CHEBI:61717"/>
        <label>7</label>
    </ligand>
    <ligandPart>
        <name>Fe</name>
        <dbReference type="ChEBI" id="CHEBI:18248"/>
    </ligandPart>
</feature>
<comment type="pathway">
    <text evidence="2">Sulfur metabolism; sulfite reduction.</text>
</comment>
<dbReference type="PANTHER" id="PTHR35038">
    <property type="entry name" value="DISSIMILATORY SULFITE REDUCTASE SIRA"/>
    <property type="match status" value="1"/>
</dbReference>
<dbReference type="CDD" id="cd08168">
    <property type="entry name" value="Cytochrom_C3"/>
    <property type="match status" value="1"/>
</dbReference>
<evidence type="ECO:0000256" key="2">
    <source>
        <dbReference type="HAMAP-Rule" id="MF_02023"/>
    </source>
</evidence>
<comment type="function">
    <text evidence="2">Respiratory sulfite reductase that catalyzes the reduction of sulfite to sulfide in a single step, consuming six electrons in the process.</text>
</comment>
<feature type="domain" description="Doubled CXXCH motif" evidence="3">
    <location>
        <begin position="416"/>
        <end position="454"/>
    </location>
</feature>
<dbReference type="Gene3D" id="3.90.10.10">
    <property type="entry name" value="Cytochrome C3"/>
    <property type="match status" value="1"/>
</dbReference>
<dbReference type="InterPro" id="IPR036280">
    <property type="entry name" value="Multihaem_cyt_sf"/>
</dbReference>
<gene>
    <name evidence="4" type="ORF">HMPREF9465_01018</name>
</gene>
<feature type="binding site" description="covalent" evidence="2">
    <location>
        <position position="419"/>
    </location>
    <ligand>
        <name>heme c</name>
        <dbReference type="ChEBI" id="CHEBI:61717"/>
        <label>5</label>
    </ligand>
</feature>
<sequence precursor="true">MQSTTRKAAASVLFCSVAMALAAQAVAADAPGVGNKNVNALTQPIYANPDGDEATKGVKTLQDYIVQEKELFDFLFENHPVFKYAAENRIKGVYKVSTRGSEFLGEGNAQKYTKAAGAKPSASQYRLAAKSILDYPNKFVGPERCGECHAVQYQKWKRSRHAQTIRFPGEHPEVDNDLKKKLYGSDASILPDGITPDVIYATVGTPRTKYGYVDAWLVRGSYHIRDGLLRDGTGTLVAGGNQFSRGWASWLSPERCAEIAKVIPDFPTKMEDFGASGSHQWGMTSYGSKYEKEFLFQPASSYCEVCHAFKFDFKDKKEFFAALGNPKELQKHTISKGIACEECHGAGGHLVGAESNGFQTNCERCHQRSNFIPEDVNTEAGQGKIENGFNVKTKSSCPSCGTEGSQLMMSKHYEKGMRCVTCHDPHEVTSNDWKDYYTKPAIKQTCQDCHKEQADVVAQTDTHKKMDCIDCHMPFTMSCENFTAIQRPDMAGFDAVRRSHVFNIKVDPTAKMMNPAEGQSRASNSKGWRIAKDEEGHGYLDLMWSCARTANAEVAVTENKGCHSVFMSELEKGLQYSDQKQAYDDVMEWQTPVKDGYKAAVGAQERIVKLLEVTKLDATAKTEVLMLLDKSKDITKEIEKDGSWGVHAPKYLKQRAETAQAYLDKAQSIIDQAAAK</sequence>
<feature type="binding site" evidence="2">
    <location>
        <position position="286"/>
    </location>
    <ligand>
        <name>substrate</name>
    </ligand>
</feature>
<feature type="binding site" evidence="2">
    <location>
        <position position="368"/>
    </location>
    <ligand>
        <name>substrate</name>
    </ligand>
</feature>
<dbReference type="Pfam" id="PF09699">
    <property type="entry name" value="Paired_CXXCH_1"/>
    <property type="match status" value="1"/>
</dbReference>
<dbReference type="Proteomes" id="UP000005835">
    <property type="component" value="Unassembled WGS sequence"/>
</dbReference>
<feature type="binding site" description="axial binding residue" evidence="2">
    <location>
        <position position="472"/>
    </location>
    <ligand>
        <name>heme c</name>
        <dbReference type="ChEBI" id="CHEBI:61717"/>
        <label>7</label>
    </ligand>
    <ligandPart>
        <name>Fe</name>
        <dbReference type="ChEBI" id="CHEBI:18248"/>
    </ligandPart>
</feature>